<dbReference type="PANTHER" id="PTHR33592:SF10">
    <property type="entry name" value="TRANSMEMBRANE PROTEIN"/>
    <property type="match status" value="1"/>
</dbReference>
<evidence type="ECO:0000256" key="1">
    <source>
        <dbReference type="SAM" id="SignalP"/>
    </source>
</evidence>
<dbReference type="Proteomes" id="UP000813462">
    <property type="component" value="Unassembled WGS sequence"/>
</dbReference>
<dbReference type="AlphaFoldDB" id="A0A978UR44"/>
<organism evidence="2 3">
    <name type="scientific">Ziziphus jujuba var. spinosa</name>
    <dbReference type="NCBI Taxonomy" id="714518"/>
    <lineage>
        <taxon>Eukaryota</taxon>
        <taxon>Viridiplantae</taxon>
        <taxon>Streptophyta</taxon>
        <taxon>Embryophyta</taxon>
        <taxon>Tracheophyta</taxon>
        <taxon>Spermatophyta</taxon>
        <taxon>Magnoliopsida</taxon>
        <taxon>eudicotyledons</taxon>
        <taxon>Gunneridae</taxon>
        <taxon>Pentapetalae</taxon>
        <taxon>rosids</taxon>
        <taxon>fabids</taxon>
        <taxon>Rosales</taxon>
        <taxon>Rhamnaceae</taxon>
        <taxon>Paliureae</taxon>
        <taxon>Ziziphus</taxon>
    </lineage>
</organism>
<dbReference type="EMBL" id="JAEACU010000009">
    <property type="protein sequence ID" value="KAH7517344.1"/>
    <property type="molecule type" value="Genomic_DNA"/>
</dbReference>
<protein>
    <submittedName>
        <fullName evidence="2">Uncharacterized protein</fullName>
    </submittedName>
</protein>
<evidence type="ECO:0000313" key="2">
    <source>
        <dbReference type="EMBL" id="KAH7517344.1"/>
    </source>
</evidence>
<dbReference type="PANTHER" id="PTHR33592">
    <property type="entry name" value="TRANSMEMBRANE PROTEIN"/>
    <property type="match status" value="1"/>
</dbReference>
<sequence>MTMKFLSVILVAIAMLFLMSMHQHGAARVFDGDRKLMTKEYYLLLGSMKANPAPNPGTLIPASANTKASTINQKNFAGHIQAPPPPCPYFDTMQVLFGKATGRK</sequence>
<keyword evidence="1" id="KW-0732">Signal</keyword>
<proteinExistence type="predicted"/>
<name>A0A978UR44_ZIZJJ</name>
<accession>A0A978UR44</accession>
<evidence type="ECO:0000313" key="3">
    <source>
        <dbReference type="Proteomes" id="UP000813462"/>
    </source>
</evidence>
<feature type="chain" id="PRO_5037101272" evidence="1">
    <location>
        <begin position="28"/>
        <end position="104"/>
    </location>
</feature>
<comment type="caution">
    <text evidence="2">The sequence shown here is derived from an EMBL/GenBank/DDBJ whole genome shotgun (WGS) entry which is preliminary data.</text>
</comment>
<feature type="signal peptide" evidence="1">
    <location>
        <begin position="1"/>
        <end position="27"/>
    </location>
</feature>
<reference evidence="2" key="1">
    <citation type="journal article" date="2021" name="Front. Plant Sci.">
        <title>Chromosome-Scale Genome Assembly for Chinese Sour Jujube and Insights Into Its Genome Evolution and Domestication Signature.</title>
        <authorList>
            <person name="Shen L.-Y."/>
            <person name="Luo H."/>
            <person name="Wang X.-L."/>
            <person name="Wang X.-M."/>
            <person name="Qiu X.-J."/>
            <person name="Liu H."/>
            <person name="Zhou S.-S."/>
            <person name="Jia K.-H."/>
            <person name="Nie S."/>
            <person name="Bao Y.-T."/>
            <person name="Zhang R.-G."/>
            <person name="Yun Q.-Z."/>
            <person name="Chai Y.-H."/>
            <person name="Lu J.-Y."/>
            <person name="Li Y."/>
            <person name="Zhao S.-W."/>
            <person name="Mao J.-F."/>
            <person name="Jia S.-G."/>
            <person name="Mao Y.-M."/>
        </authorList>
    </citation>
    <scope>NUCLEOTIDE SEQUENCE</scope>
    <source>
        <strain evidence="2">AT0</strain>
        <tissue evidence="2">Leaf</tissue>
    </source>
</reference>
<gene>
    <name evidence="2" type="ORF">FEM48_Zijuj09G0053500</name>
</gene>